<keyword evidence="3" id="KW-1185">Reference proteome</keyword>
<feature type="domain" description="Ig-like" evidence="1">
    <location>
        <begin position="30"/>
        <end position="73"/>
    </location>
</feature>
<accession>A0A151PGH7</accession>
<dbReference type="PANTHER" id="PTHR33064:SF29">
    <property type="entry name" value="PEPTIDASE A2 DOMAIN-CONTAINING PROTEIN-RELATED"/>
    <property type="match status" value="1"/>
</dbReference>
<dbReference type="InterPro" id="IPR013783">
    <property type="entry name" value="Ig-like_fold"/>
</dbReference>
<dbReference type="InterPro" id="IPR043502">
    <property type="entry name" value="DNA/RNA_pol_sf"/>
</dbReference>
<sequence>MTQKLEKAFGSRRKINNVLNKLILTQSVRSAVLLRQHPPDLAVREGEEVTFQCSMDGGSMASYDMYWYRKGEQGPLTWIYREGDHYGDGFQGRFEGEVKSSENRKLLVPVPIVVPGSDLYLIVSTGYYQRFVPGFGATAAPLHELTKKGSPDPVTWKQESQEAFGTLKAALIKQLILKVPVHKKPFSMAMDASNTGLGAILLQEHEGNQHPVVYLTRKLILWEQNLSSVEKERLAIV</sequence>
<evidence type="ECO:0000313" key="2">
    <source>
        <dbReference type="EMBL" id="KYO48206.1"/>
    </source>
</evidence>
<organism evidence="2 3">
    <name type="scientific">Alligator mississippiensis</name>
    <name type="common">American alligator</name>
    <dbReference type="NCBI Taxonomy" id="8496"/>
    <lineage>
        <taxon>Eukaryota</taxon>
        <taxon>Metazoa</taxon>
        <taxon>Chordata</taxon>
        <taxon>Craniata</taxon>
        <taxon>Vertebrata</taxon>
        <taxon>Euteleostomi</taxon>
        <taxon>Archelosauria</taxon>
        <taxon>Archosauria</taxon>
        <taxon>Crocodylia</taxon>
        <taxon>Alligatoridae</taxon>
        <taxon>Alligatorinae</taxon>
        <taxon>Alligator</taxon>
    </lineage>
</organism>
<evidence type="ECO:0000259" key="1">
    <source>
        <dbReference type="PROSITE" id="PS50835"/>
    </source>
</evidence>
<dbReference type="InterPro" id="IPR041577">
    <property type="entry name" value="RT_RNaseH_2"/>
</dbReference>
<dbReference type="Gene3D" id="3.30.70.270">
    <property type="match status" value="1"/>
</dbReference>
<proteinExistence type="predicted"/>
<evidence type="ECO:0000313" key="3">
    <source>
        <dbReference type="Proteomes" id="UP000050525"/>
    </source>
</evidence>
<dbReference type="PANTHER" id="PTHR33064">
    <property type="entry name" value="POL PROTEIN"/>
    <property type="match status" value="1"/>
</dbReference>
<dbReference type="SUPFAM" id="SSF56672">
    <property type="entry name" value="DNA/RNA polymerases"/>
    <property type="match status" value="1"/>
</dbReference>
<dbReference type="AlphaFoldDB" id="A0A151PGH7"/>
<name>A0A151PGH7_ALLMI</name>
<dbReference type="InterPro" id="IPR051320">
    <property type="entry name" value="Viral_Replic_Matur_Polypro"/>
</dbReference>
<protein>
    <recommendedName>
        <fullName evidence="1">Ig-like domain-containing protein</fullName>
    </recommendedName>
</protein>
<dbReference type="PROSITE" id="PS50835">
    <property type="entry name" value="IG_LIKE"/>
    <property type="match status" value="1"/>
</dbReference>
<dbReference type="Pfam" id="PF17919">
    <property type="entry name" value="RT_RNaseH_2"/>
    <property type="match status" value="1"/>
</dbReference>
<dbReference type="Gene3D" id="2.60.40.10">
    <property type="entry name" value="Immunoglobulins"/>
    <property type="match status" value="1"/>
</dbReference>
<dbReference type="InterPro" id="IPR007110">
    <property type="entry name" value="Ig-like_dom"/>
</dbReference>
<dbReference type="InterPro" id="IPR036179">
    <property type="entry name" value="Ig-like_dom_sf"/>
</dbReference>
<dbReference type="STRING" id="8496.A0A151PGH7"/>
<gene>
    <name evidence="2" type="ORF">Y1Q_0010585</name>
</gene>
<dbReference type="EMBL" id="AKHW03000242">
    <property type="protein sequence ID" value="KYO48206.1"/>
    <property type="molecule type" value="Genomic_DNA"/>
</dbReference>
<comment type="caution">
    <text evidence="2">The sequence shown here is derived from an EMBL/GenBank/DDBJ whole genome shotgun (WGS) entry which is preliminary data.</text>
</comment>
<dbReference type="InterPro" id="IPR043128">
    <property type="entry name" value="Rev_trsase/Diguanyl_cyclase"/>
</dbReference>
<dbReference type="SUPFAM" id="SSF48726">
    <property type="entry name" value="Immunoglobulin"/>
    <property type="match status" value="1"/>
</dbReference>
<dbReference type="Proteomes" id="UP000050525">
    <property type="component" value="Unassembled WGS sequence"/>
</dbReference>
<reference evidence="2 3" key="1">
    <citation type="journal article" date="2012" name="Genome Biol.">
        <title>Sequencing three crocodilian genomes to illuminate the evolution of archosaurs and amniotes.</title>
        <authorList>
            <person name="St John J.A."/>
            <person name="Braun E.L."/>
            <person name="Isberg S.R."/>
            <person name="Miles L.G."/>
            <person name="Chong A.Y."/>
            <person name="Gongora J."/>
            <person name="Dalzell P."/>
            <person name="Moran C."/>
            <person name="Bed'hom B."/>
            <person name="Abzhanov A."/>
            <person name="Burgess S.C."/>
            <person name="Cooksey A.M."/>
            <person name="Castoe T.A."/>
            <person name="Crawford N.G."/>
            <person name="Densmore L.D."/>
            <person name="Drew J.C."/>
            <person name="Edwards S.V."/>
            <person name="Faircloth B.C."/>
            <person name="Fujita M.K."/>
            <person name="Greenwold M.J."/>
            <person name="Hoffmann F.G."/>
            <person name="Howard J.M."/>
            <person name="Iguchi T."/>
            <person name="Janes D.E."/>
            <person name="Khan S.Y."/>
            <person name="Kohno S."/>
            <person name="de Koning A.J."/>
            <person name="Lance S.L."/>
            <person name="McCarthy F.M."/>
            <person name="McCormack J.E."/>
            <person name="Merchant M.E."/>
            <person name="Peterson D.G."/>
            <person name="Pollock D.D."/>
            <person name="Pourmand N."/>
            <person name="Raney B.J."/>
            <person name="Roessler K.A."/>
            <person name="Sanford J.R."/>
            <person name="Sawyer R.H."/>
            <person name="Schmidt C.J."/>
            <person name="Triplett E.W."/>
            <person name="Tuberville T.D."/>
            <person name="Venegas-Anaya M."/>
            <person name="Howard J.T."/>
            <person name="Jarvis E.D."/>
            <person name="Guillette L.J.Jr."/>
            <person name="Glenn T.C."/>
            <person name="Green R.E."/>
            <person name="Ray D.A."/>
        </authorList>
    </citation>
    <scope>NUCLEOTIDE SEQUENCE [LARGE SCALE GENOMIC DNA]</scope>
    <source>
        <strain evidence="2">KSC_2009_1</strain>
    </source>
</reference>